<feature type="disulfide bond" evidence="17">
    <location>
        <begin position="204"/>
        <end position="248"/>
    </location>
</feature>
<dbReference type="InterPro" id="IPR051168">
    <property type="entry name" value="AASS"/>
</dbReference>
<comment type="function">
    <text evidence="1">Catalyzes the NAD(+)-dependent cleavage of saccharopine to L-lysine and 2-oxoglutarate, the final step in the alpha-aminoadipate (AAA) pathway for lysin biosynthesis.</text>
</comment>
<dbReference type="AlphaFoldDB" id="A0A420YF88"/>
<evidence type="ECO:0000256" key="5">
    <source>
        <dbReference type="ARBA" id="ARBA00012847"/>
    </source>
</evidence>
<evidence type="ECO:0000256" key="10">
    <source>
        <dbReference type="ARBA" id="ARBA00023154"/>
    </source>
</evidence>
<feature type="binding site" evidence="16">
    <location>
        <position position="130"/>
    </location>
    <ligand>
        <name>NAD(+)</name>
        <dbReference type="ChEBI" id="CHEBI:57540"/>
    </ligand>
</feature>
<comment type="caution">
    <text evidence="20">The sequence shown here is derived from an EMBL/GenBank/DDBJ whole genome shotgun (WGS) entry which is preliminary data.</text>
</comment>
<keyword evidence="9 14" id="KW-0520">NAD</keyword>
<feature type="binding site" evidence="16">
    <location>
        <begin position="202"/>
        <end position="203"/>
    </location>
    <ligand>
        <name>NAD(+)</name>
        <dbReference type="ChEBI" id="CHEBI:57540"/>
    </ligand>
</feature>
<evidence type="ECO:0000259" key="18">
    <source>
        <dbReference type="SMART" id="SM01002"/>
    </source>
</evidence>
<dbReference type="PANTHER" id="PTHR11133:SF23">
    <property type="entry name" value="SACCHAROPINE DEHYDROGENASE [NAD(+), L-LYSINE-FORMING]"/>
    <property type="match status" value="1"/>
</dbReference>
<keyword evidence="7 14" id="KW-0028">Amino-acid biosynthesis</keyword>
<feature type="domain" description="Alanine dehydrogenase/pyridine nucleotide transhydrogenase N-terminal" evidence="19">
    <location>
        <begin position="9"/>
        <end position="142"/>
    </location>
</feature>
<name>A0A420YF88_9PEZI</name>
<evidence type="ECO:0000256" key="3">
    <source>
        <dbReference type="ARBA" id="ARBA00005689"/>
    </source>
</evidence>
<dbReference type="FunFam" id="3.40.50.720:FF:000217">
    <property type="entry name" value="Saccharopine dehydrogenase [NAD(+), L-lysine-forming]"/>
    <property type="match status" value="1"/>
</dbReference>
<keyword evidence="21" id="KW-1185">Reference proteome</keyword>
<dbReference type="EMBL" id="QVQW01000013">
    <property type="protein sequence ID" value="RKU46592.1"/>
    <property type="molecule type" value="Genomic_DNA"/>
</dbReference>
<evidence type="ECO:0000256" key="1">
    <source>
        <dbReference type="ARBA" id="ARBA00004078"/>
    </source>
</evidence>
<feature type="domain" description="Alanine dehydrogenase/pyridine nucleotide transhydrogenase NAD(H)-binding" evidence="18">
    <location>
        <begin position="181"/>
        <end position="315"/>
    </location>
</feature>
<dbReference type="GO" id="GO:0004754">
    <property type="term" value="F:saccharopine dehydrogenase (NAD+, L-lysine-forming) activity"/>
    <property type="evidence" value="ECO:0007669"/>
    <property type="project" value="UniProtKB-EC"/>
</dbReference>
<evidence type="ECO:0000256" key="16">
    <source>
        <dbReference type="PIRSR" id="PIRSR018250-3"/>
    </source>
</evidence>
<dbReference type="PANTHER" id="PTHR11133">
    <property type="entry name" value="SACCHAROPINE DEHYDROGENASE"/>
    <property type="match status" value="1"/>
</dbReference>
<dbReference type="SMART" id="SM01002">
    <property type="entry name" value="AlaDh_PNT_C"/>
    <property type="match status" value="1"/>
</dbReference>
<dbReference type="InterPro" id="IPR027281">
    <property type="entry name" value="Lys1"/>
</dbReference>
<feature type="binding site" evidence="16">
    <location>
        <begin position="316"/>
        <end position="319"/>
    </location>
    <ligand>
        <name>NAD(+)</name>
        <dbReference type="ChEBI" id="CHEBI:57540"/>
    </ligand>
</feature>
<dbReference type="EC" id="1.5.1.7" evidence="5 14"/>
<dbReference type="InterPro" id="IPR007698">
    <property type="entry name" value="AlaDH/PNT_NAD(H)-bd"/>
</dbReference>
<organism evidence="20 21">
    <name type="scientific">Coniochaeta pulveracea</name>
    <dbReference type="NCBI Taxonomy" id="177199"/>
    <lineage>
        <taxon>Eukaryota</taxon>
        <taxon>Fungi</taxon>
        <taxon>Dikarya</taxon>
        <taxon>Ascomycota</taxon>
        <taxon>Pezizomycotina</taxon>
        <taxon>Sordariomycetes</taxon>
        <taxon>Sordariomycetidae</taxon>
        <taxon>Coniochaetales</taxon>
        <taxon>Coniochaetaceae</taxon>
        <taxon>Coniochaeta</taxon>
    </lineage>
</organism>
<feature type="binding site" evidence="16">
    <location>
        <position position="226"/>
    </location>
    <ligand>
        <name>NAD(+)</name>
        <dbReference type="ChEBI" id="CHEBI:57540"/>
    </ligand>
</feature>
<feature type="binding site" evidence="16">
    <location>
        <position position="230"/>
    </location>
    <ligand>
        <name>NAD(+)</name>
        <dbReference type="ChEBI" id="CHEBI:57540"/>
    </ligand>
</feature>
<dbReference type="SUPFAM" id="SSF52283">
    <property type="entry name" value="Formate/glycerate dehydrogenase catalytic domain-like"/>
    <property type="match status" value="1"/>
</dbReference>
<keyword evidence="10 14" id="KW-0457">Lysine biosynthesis</keyword>
<evidence type="ECO:0000256" key="9">
    <source>
        <dbReference type="ARBA" id="ARBA00023027"/>
    </source>
</evidence>
<dbReference type="OrthoDB" id="265306at2759"/>
<evidence type="ECO:0000256" key="2">
    <source>
        <dbReference type="ARBA" id="ARBA00004884"/>
    </source>
</evidence>
<comment type="similarity">
    <text evidence="3 14">Belongs to the AlaDH/PNT family.</text>
</comment>
<dbReference type="InterPro" id="IPR007886">
    <property type="entry name" value="AlaDH/PNT_N"/>
</dbReference>
<keyword evidence="11" id="KW-1015">Disulfide bond</keyword>
<dbReference type="SMART" id="SM01003">
    <property type="entry name" value="AlaDh_PNT_N"/>
    <property type="match status" value="1"/>
</dbReference>
<dbReference type="FunFam" id="3.40.50.720:FF:000627">
    <property type="entry name" value="Saccharopine dehydrogenase [NAD(+), L-lysine-forming]"/>
    <property type="match status" value="1"/>
</dbReference>
<comment type="subunit">
    <text evidence="4">Monomer.</text>
</comment>
<comment type="catalytic activity">
    <reaction evidence="13 14">
        <text>L-saccharopine + NAD(+) + H2O = L-lysine + 2-oxoglutarate + NADH + H(+)</text>
        <dbReference type="Rhea" id="RHEA:12440"/>
        <dbReference type="ChEBI" id="CHEBI:15377"/>
        <dbReference type="ChEBI" id="CHEBI:15378"/>
        <dbReference type="ChEBI" id="CHEBI:16810"/>
        <dbReference type="ChEBI" id="CHEBI:32551"/>
        <dbReference type="ChEBI" id="CHEBI:57540"/>
        <dbReference type="ChEBI" id="CHEBI:57945"/>
        <dbReference type="ChEBI" id="CHEBI:57951"/>
        <dbReference type="EC" id="1.5.1.7"/>
    </reaction>
</comment>
<evidence type="ECO:0000256" key="12">
    <source>
        <dbReference type="ARBA" id="ARBA00033228"/>
    </source>
</evidence>
<feature type="binding site" evidence="16">
    <location>
        <position position="277"/>
    </location>
    <ligand>
        <name>NAD(+)</name>
        <dbReference type="ChEBI" id="CHEBI:57540"/>
    </ligand>
</feature>
<feature type="active site" description="Proton acceptor" evidence="15">
    <location>
        <position position="79"/>
    </location>
</feature>
<dbReference type="Pfam" id="PF01262">
    <property type="entry name" value="AlaDh_PNT_C"/>
    <property type="match status" value="1"/>
</dbReference>
<evidence type="ECO:0000313" key="21">
    <source>
        <dbReference type="Proteomes" id="UP000275385"/>
    </source>
</evidence>
<evidence type="ECO:0000259" key="19">
    <source>
        <dbReference type="SMART" id="SM01003"/>
    </source>
</evidence>
<dbReference type="UniPathway" id="UPA00033">
    <property type="reaction ID" value="UER00034"/>
</dbReference>
<evidence type="ECO:0000256" key="8">
    <source>
        <dbReference type="ARBA" id="ARBA00023002"/>
    </source>
</evidence>
<comment type="pathway">
    <text evidence="2 14">Amino-acid biosynthesis; L-lysine biosynthesis via AAA pathway; L-lysine from L-alpha-aminoadipate (fungal route): step 3/3.</text>
</comment>
<gene>
    <name evidence="20" type="primary">LYS1_1</name>
    <name evidence="20" type="ORF">DL546_005815</name>
</gene>
<evidence type="ECO:0000256" key="6">
    <source>
        <dbReference type="ARBA" id="ARBA00021221"/>
    </source>
</evidence>
<protein>
    <recommendedName>
        <fullName evidence="6 14">Saccharopine dehydrogenase [NAD(+), L-lysine-forming]</fullName>
        <shortName evidence="14">SDH</shortName>
        <ecNumber evidence="5 14">1.5.1.7</ecNumber>
    </recommendedName>
    <alternativeName>
        <fullName evidence="12 14">Lysine--2-oxoglutarate reductase</fullName>
    </alternativeName>
</protein>
<proteinExistence type="inferred from homology"/>
<dbReference type="InterPro" id="IPR036291">
    <property type="entry name" value="NAD(P)-bd_dom_sf"/>
</dbReference>
<dbReference type="STRING" id="177199.A0A420YF88"/>
<evidence type="ECO:0000256" key="11">
    <source>
        <dbReference type="ARBA" id="ARBA00023157"/>
    </source>
</evidence>
<evidence type="ECO:0000256" key="14">
    <source>
        <dbReference type="PIRNR" id="PIRNR018250"/>
    </source>
</evidence>
<dbReference type="Proteomes" id="UP000275385">
    <property type="component" value="Unassembled WGS sequence"/>
</dbReference>
<reference evidence="20 21" key="1">
    <citation type="submission" date="2018-08" db="EMBL/GenBank/DDBJ databases">
        <title>Draft genome of the lignicolous fungus Coniochaeta pulveracea.</title>
        <authorList>
            <person name="Borstlap C.J."/>
            <person name="De Witt R.N."/>
            <person name="Botha A."/>
            <person name="Volschenk H."/>
        </authorList>
    </citation>
    <scope>NUCLEOTIDE SEQUENCE [LARGE SCALE GENOMIC DNA]</scope>
    <source>
        <strain evidence="20 21">CAB683</strain>
    </source>
</reference>
<evidence type="ECO:0000256" key="15">
    <source>
        <dbReference type="PIRSR" id="PIRSR018250-1"/>
    </source>
</evidence>
<dbReference type="GO" id="GO:0019878">
    <property type="term" value="P:lysine biosynthetic process via aminoadipic acid"/>
    <property type="evidence" value="ECO:0007669"/>
    <property type="project" value="UniProtKB-UniPathway"/>
</dbReference>
<evidence type="ECO:0000256" key="4">
    <source>
        <dbReference type="ARBA" id="ARBA00011245"/>
    </source>
</evidence>
<evidence type="ECO:0000256" key="7">
    <source>
        <dbReference type="ARBA" id="ARBA00022605"/>
    </source>
</evidence>
<keyword evidence="8 14" id="KW-0560">Oxidoreductase</keyword>
<dbReference type="GO" id="GO:0005737">
    <property type="term" value="C:cytoplasm"/>
    <property type="evidence" value="ECO:0007669"/>
    <property type="project" value="TreeGrafter"/>
</dbReference>
<feature type="active site" description="Proton donor" evidence="15">
    <location>
        <position position="97"/>
    </location>
</feature>
<dbReference type="CDD" id="cd12188">
    <property type="entry name" value="SDH"/>
    <property type="match status" value="1"/>
</dbReference>
<evidence type="ECO:0000313" key="20">
    <source>
        <dbReference type="EMBL" id="RKU46592.1"/>
    </source>
</evidence>
<sequence>MSAPTNVLHLRAETKPLEHRSCLTPSTTKALIEAGYTVNVERDPNRIFDDEEFERVGATLVPTGSWVDAPKEHIIVGLKELEEKDFVLKHTHVQFAHCFKGQHSWEKVLSRYSRGGGTLLDLEFLEKNGRRVAAFGYWAGFAGAALAIENWAWQLTHAGTPFPSVHYYPNEPALVTDVKKAFEEGQKKVGRVPRVIVIGALGRCGSGAVDMCIKAGVPEENILKWDMKETAPGGPFKEVTESDIFINCIYLTSKIPPFVTIDTLKEPNRKLSVICDVSADNTNPLTPVPVYDITTTFAEPTVAVKGVEPPVSVISIDHLPSLLPREASETFSNDLLPYLLTLKDWRSDPVWAGAEKLYKEKVATLPAEYQS</sequence>
<dbReference type="Gene3D" id="3.40.50.720">
    <property type="entry name" value="NAD(P)-binding Rossmann-like Domain"/>
    <property type="match status" value="1"/>
</dbReference>
<evidence type="ECO:0000256" key="13">
    <source>
        <dbReference type="ARBA" id="ARBA00047860"/>
    </source>
</evidence>
<dbReference type="SUPFAM" id="SSF51735">
    <property type="entry name" value="NAD(P)-binding Rossmann-fold domains"/>
    <property type="match status" value="1"/>
</dbReference>
<accession>A0A420YF88</accession>
<dbReference type="PIRSF" id="PIRSF018250">
    <property type="entry name" value="Saccharopine_DH_Lys"/>
    <property type="match status" value="1"/>
</dbReference>
<evidence type="ECO:0000256" key="17">
    <source>
        <dbReference type="PIRSR" id="PIRSR018250-4"/>
    </source>
</evidence>
<feature type="binding site" evidence="16">
    <location>
        <position position="250"/>
    </location>
    <ligand>
        <name>NAD(+)</name>
        <dbReference type="ChEBI" id="CHEBI:57540"/>
    </ligand>
</feature>
<dbReference type="Pfam" id="PF05222">
    <property type="entry name" value="AlaDh_PNT_N"/>
    <property type="match status" value="1"/>
</dbReference>